<reference evidence="2 3" key="1">
    <citation type="submission" date="2019-03" db="EMBL/GenBank/DDBJ databases">
        <title>Genomic Encyclopedia of Type Strains, Phase IV (KMG-IV): sequencing the most valuable type-strain genomes for metagenomic binning, comparative biology and taxonomic classification.</title>
        <authorList>
            <person name="Goeker M."/>
        </authorList>
    </citation>
    <scope>NUCLEOTIDE SEQUENCE [LARGE SCALE GENOMIC DNA]</scope>
    <source>
        <strain evidence="2 3">DSM 26377</strain>
    </source>
</reference>
<dbReference type="PROSITE" id="PS51257">
    <property type="entry name" value="PROKAR_LIPOPROTEIN"/>
    <property type="match status" value="1"/>
</dbReference>
<gene>
    <name evidence="2" type="ORF">DFR24_0018</name>
</gene>
<keyword evidence="1" id="KW-0732">Signal</keyword>
<dbReference type="Proteomes" id="UP000295341">
    <property type="component" value="Unassembled WGS sequence"/>
</dbReference>
<sequence>MKSGIRMRQAMASVAVLMACSGLAQAQEDDSLGFFSDLWGDTTFNGTFRADATYRTTKYQNPNNQTNAPFQDVLVPRQAYVPPALSTGIPANVVNSLVPGAIPGTALDWNLPFPGIAPFADTVRRSERIGQDDLEMNYTVFRFTGEMDMRFSNEWRLNARLRVLYDPTIYDEFDASQVKGDQGGITGGGGDRYADTGKVNYYEAKGRNGRNINPLELAGRDY</sequence>
<evidence type="ECO:0000313" key="2">
    <source>
        <dbReference type="EMBL" id="TDU33273.1"/>
    </source>
</evidence>
<evidence type="ECO:0008006" key="4">
    <source>
        <dbReference type="Google" id="ProtNLM"/>
    </source>
</evidence>
<protein>
    <recommendedName>
        <fullName evidence="4">Outer membrane beta-barrel porin/alpha-amylase</fullName>
    </recommendedName>
</protein>
<organism evidence="2 3">
    <name type="scientific">Panacagrimonas perspica</name>
    <dbReference type="NCBI Taxonomy" id="381431"/>
    <lineage>
        <taxon>Bacteria</taxon>
        <taxon>Pseudomonadati</taxon>
        <taxon>Pseudomonadota</taxon>
        <taxon>Gammaproteobacteria</taxon>
        <taxon>Nevskiales</taxon>
        <taxon>Nevskiaceae</taxon>
        <taxon>Panacagrimonas</taxon>
    </lineage>
</organism>
<comment type="caution">
    <text evidence="2">The sequence shown here is derived from an EMBL/GenBank/DDBJ whole genome shotgun (WGS) entry which is preliminary data.</text>
</comment>
<evidence type="ECO:0000256" key="1">
    <source>
        <dbReference type="SAM" id="SignalP"/>
    </source>
</evidence>
<feature type="chain" id="PRO_5020272446" description="Outer membrane beta-barrel porin/alpha-amylase" evidence="1">
    <location>
        <begin position="27"/>
        <end position="222"/>
    </location>
</feature>
<feature type="signal peptide" evidence="1">
    <location>
        <begin position="1"/>
        <end position="26"/>
    </location>
</feature>
<keyword evidence="3" id="KW-1185">Reference proteome</keyword>
<feature type="non-terminal residue" evidence="2">
    <location>
        <position position="222"/>
    </location>
</feature>
<accession>A0A4R7PG67</accession>
<proteinExistence type="predicted"/>
<name>A0A4R7PG67_9GAMM</name>
<evidence type="ECO:0000313" key="3">
    <source>
        <dbReference type="Proteomes" id="UP000295341"/>
    </source>
</evidence>
<dbReference type="AlphaFoldDB" id="A0A4R7PG67"/>
<dbReference type="EMBL" id="SOBT01000007">
    <property type="protein sequence ID" value="TDU33273.1"/>
    <property type="molecule type" value="Genomic_DNA"/>
</dbReference>